<dbReference type="PANTHER" id="PTHR12596">
    <property type="entry name" value="EXPORTIN 4,7-RELATED"/>
    <property type="match status" value="1"/>
</dbReference>
<evidence type="ECO:0008006" key="10">
    <source>
        <dbReference type="Google" id="ProtNLM"/>
    </source>
</evidence>
<dbReference type="GO" id="GO:0005049">
    <property type="term" value="F:nuclear export signal receptor activity"/>
    <property type="evidence" value="ECO:0007669"/>
    <property type="project" value="InterPro"/>
</dbReference>
<dbReference type="GO" id="GO:0005737">
    <property type="term" value="C:cytoplasm"/>
    <property type="evidence" value="ECO:0007669"/>
    <property type="project" value="UniProtKB-SubCell"/>
</dbReference>
<evidence type="ECO:0000256" key="4">
    <source>
        <dbReference type="ARBA" id="ARBA00022448"/>
    </source>
</evidence>
<dbReference type="GO" id="GO:0005643">
    <property type="term" value="C:nuclear pore"/>
    <property type="evidence" value="ECO:0007669"/>
    <property type="project" value="TreeGrafter"/>
</dbReference>
<evidence type="ECO:0000313" key="9">
    <source>
        <dbReference type="Proteomes" id="UP000245699"/>
    </source>
</evidence>
<dbReference type="EMBL" id="MBFT01000049">
    <property type="protein sequence ID" value="PVU99174.1"/>
    <property type="molecule type" value="Genomic_DNA"/>
</dbReference>
<dbReference type="PANTHER" id="PTHR12596:SF1">
    <property type="entry name" value="EXPORTIN-4"/>
    <property type="match status" value="1"/>
</dbReference>
<keyword evidence="9" id="KW-1185">Reference proteome</keyword>
<keyword evidence="4" id="KW-0813">Transport</keyword>
<accession>A0A2T9Z3Q1</accession>
<dbReference type="GO" id="GO:0006611">
    <property type="term" value="P:protein export from nucleus"/>
    <property type="evidence" value="ECO:0007669"/>
    <property type="project" value="TreeGrafter"/>
</dbReference>
<gene>
    <name evidence="8" type="ORF">BB559_000930</name>
</gene>
<evidence type="ECO:0000256" key="7">
    <source>
        <dbReference type="ARBA" id="ARBA00023242"/>
    </source>
</evidence>
<dbReference type="OrthoDB" id="5548448at2759"/>
<evidence type="ECO:0000256" key="6">
    <source>
        <dbReference type="ARBA" id="ARBA00022927"/>
    </source>
</evidence>
<evidence type="ECO:0000256" key="3">
    <source>
        <dbReference type="ARBA" id="ARBA00009466"/>
    </source>
</evidence>
<dbReference type="STRING" id="61424.A0A2T9Z3Q1"/>
<keyword evidence="7" id="KW-0539">Nucleus</keyword>
<protein>
    <recommendedName>
        <fullName evidence="10">Exportin-1 C-terminal domain-containing protein</fullName>
    </recommendedName>
</protein>
<proteinExistence type="inferred from homology"/>
<dbReference type="Proteomes" id="UP000245699">
    <property type="component" value="Unassembled WGS sequence"/>
</dbReference>
<keyword evidence="5" id="KW-0963">Cytoplasm</keyword>
<evidence type="ECO:0000313" key="8">
    <source>
        <dbReference type="EMBL" id="PVU99174.1"/>
    </source>
</evidence>
<sequence>MTKRLWLDISEKDQTTFIQLICSMIVDNNHIFTGVTVAAQLIEEFSGGSKSARIHLPWEYHYRCKQSFEQIALFPLFQISLTKLNEALKASLNEKTVSSHAIIIAEKILHWEFTRAAILTNKKDEPGNIDPNRDVNESIDHKHISFPPKWAPILLNPTVLQIFYEFYKKSPKSGSQHGGKDQRHLVMQCLIQLSGIKCTSLTVNLPEKEQHLVRVSYSESIIKIIFLLIQECISEKQNQNSENEYFDEDSSHDLIAISELNKQFVDTLLQESLTLDSTQRQIQPIEFLFTFIPHTLDYLKCISKAIEYLLRESLIQLREGVYSTIDDFDESYEVEALSHFLEGWVNLVEAASEWSDSLLQNFGEDNVLTNKANDIINDLNVISTPICNLYIEVYISLSLKDMEIDGKFDVDSELSRDYSQESEFTFIFQVYQVAKLIRLGSYDFLLNLCNLLQSKMQKMEESTHVLVQQLESLSINNNYGTENDPIQDTHRILSCILNICGFVMAEKGETEHILVPNKIMEASIVVSKKLFNDEEEIVSAGSNPEVYAGDLRATESISKAINPQKLRIDPVVNIVHLTLSLLEFIVADGSLSINQSKSLLIQSIYKFFTRIGPVYLLPDENEYEKISPTFIYAFGNAKNDGHGTQILFSLLDNAVKTLKKWQFNEHITMSVVEMLMAFVKSNRLKNEITGNSQYRLFVSTLMTCMDYLHQQARISVVYIVSSLAVNSIHHFKNKDHIMDIHELANVYFLNDFISFSDPNLDISATYGVQDAKYLAEKLLYGLDVLEGIYQACHPAIVWDLHFTVTSRVLSIFKGLFLSFYHVEDVMLKLLQLLETIASYQETSWFTEIECPETIVSSYYKTQNQKDVDGNEIEYKTIQSYFLGLGEAMTSYKIGKNKFLSMYPNNESENTNVEAIHFLQNLSFIRLVSQISNNIANLNLNLVSSMDLNVNSKNIVVVDSLMSVLVSALGDIHSTIPLNQILVPNMMDPYMIMLKDISEIGGLYFWLKVSNELFGYIHAAILSAIDLPVPHILINTCTVLNKMMFYCIFSNNINIQTNPQLEILVSNLVSEALKRLISTLLLSNCDPSTIEHFGLSTTLALISNQNLTEMVSQHLFQSIPNAHQQQRIISQFAEFVSGIKSLKSIKQLVDKSTFKSSFVLDSIMLEIRPMLYSFLINTRAVLNVK</sequence>
<keyword evidence="6" id="KW-0653">Protein transport</keyword>
<comment type="similarity">
    <text evidence="3">Belongs to the exportin family.</text>
</comment>
<name>A0A2T9Z3Q1_9FUNG</name>
<evidence type="ECO:0000256" key="2">
    <source>
        <dbReference type="ARBA" id="ARBA00004496"/>
    </source>
</evidence>
<evidence type="ECO:0000256" key="1">
    <source>
        <dbReference type="ARBA" id="ARBA00004123"/>
    </source>
</evidence>
<comment type="subcellular location">
    <subcellularLocation>
        <location evidence="2">Cytoplasm</location>
    </subcellularLocation>
    <subcellularLocation>
        <location evidence="1">Nucleus</location>
    </subcellularLocation>
</comment>
<comment type="caution">
    <text evidence="8">The sequence shown here is derived from an EMBL/GenBank/DDBJ whole genome shotgun (WGS) entry which is preliminary data.</text>
</comment>
<evidence type="ECO:0000256" key="5">
    <source>
        <dbReference type="ARBA" id="ARBA00022490"/>
    </source>
</evidence>
<reference evidence="8 9" key="1">
    <citation type="journal article" date="2018" name="MBio">
        <title>Comparative Genomics Reveals the Core Gene Toolbox for the Fungus-Insect Symbiosis.</title>
        <authorList>
            <person name="Wang Y."/>
            <person name="Stata M."/>
            <person name="Wang W."/>
            <person name="Stajich J.E."/>
            <person name="White M.M."/>
            <person name="Moncalvo J.M."/>
        </authorList>
    </citation>
    <scope>NUCLEOTIDE SEQUENCE [LARGE SCALE GENOMIC DNA]</scope>
    <source>
        <strain evidence="8 9">AUS-77-4</strain>
    </source>
</reference>
<dbReference type="InterPro" id="IPR044189">
    <property type="entry name" value="XPO4/7-like"/>
</dbReference>
<organism evidence="8 9">
    <name type="scientific">Furculomyces boomerangus</name>
    <dbReference type="NCBI Taxonomy" id="61424"/>
    <lineage>
        <taxon>Eukaryota</taxon>
        <taxon>Fungi</taxon>
        <taxon>Fungi incertae sedis</taxon>
        <taxon>Zoopagomycota</taxon>
        <taxon>Kickxellomycotina</taxon>
        <taxon>Harpellomycetes</taxon>
        <taxon>Harpellales</taxon>
        <taxon>Harpellaceae</taxon>
        <taxon>Furculomyces</taxon>
    </lineage>
</organism>
<dbReference type="AlphaFoldDB" id="A0A2T9Z3Q1"/>